<evidence type="ECO:0000256" key="4">
    <source>
        <dbReference type="ARBA" id="ARBA00022837"/>
    </source>
</evidence>
<dbReference type="FunFam" id="2.40.20.10:FF:000025">
    <property type="entry name" value="Plasminogen"/>
    <property type="match status" value="1"/>
</dbReference>
<dbReference type="InterPro" id="IPR013783">
    <property type="entry name" value="Ig-like_fold"/>
</dbReference>
<dbReference type="CDD" id="cd00057">
    <property type="entry name" value="FA58C"/>
    <property type="match status" value="1"/>
</dbReference>
<feature type="domain" description="C-type lectin" evidence="9">
    <location>
        <begin position="1002"/>
        <end position="1123"/>
    </location>
</feature>
<evidence type="ECO:0000259" key="9">
    <source>
        <dbReference type="PROSITE" id="PS50041"/>
    </source>
</evidence>
<evidence type="ECO:0000259" key="12">
    <source>
        <dbReference type="PROSITE" id="PS51046"/>
    </source>
</evidence>
<feature type="domain" description="F5/8 type C" evidence="8">
    <location>
        <begin position="1277"/>
        <end position="1439"/>
    </location>
</feature>
<evidence type="ECO:0000256" key="6">
    <source>
        <dbReference type="PROSITE-ProRule" id="PRU00121"/>
    </source>
</evidence>
<dbReference type="InterPro" id="IPR013806">
    <property type="entry name" value="Kringle-like"/>
</dbReference>
<dbReference type="GO" id="GO:0008270">
    <property type="term" value="F:zinc ion binding"/>
    <property type="evidence" value="ECO:0007669"/>
    <property type="project" value="InterPro"/>
</dbReference>
<evidence type="ECO:0000256" key="1">
    <source>
        <dbReference type="ARBA" id="ARBA00022572"/>
    </source>
</evidence>
<feature type="compositionally biased region" description="Acidic residues" evidence="7">
    <location>
        <begin position="1"/>
        <end position="14"/>
    </location>
</feature>
<evidence type="ECO:0000259" key="8">
    <source>
        <dbReference type="PROSITE" id="PS50022"/>
    </source>
</evidence>
<keyword evidence="1 6" id="KW-0420">Kringle</keyword>
<feature type="region of interest" description="Disordered" evidence="7">
    <location>
        <begin position="1"/>
        <end position="44"/>
    </location>
</feature>
<evidence type="ECO:0000256" key="3">
    <source>
        <dbReference type="ARBA" id="ARBA00022729"/>
    </source>
</evidence>
<dbReference type="CDD" id="cd00108">
    <property type="entry name" value="KR"/>
    <property type="match status" value="1"/>
</dbReference>
<dbReference type="Gene3D" id="2.60.120.260">
    <property type="entry name" value="Galactose-binding domain-like"/>
    <property type="match status" value="2"/>
</dbReference>
<dbReference type="Pfam" id="PF07686">
    <property type="entry name" value="V-set"/>
    <property type="match status" value="1"/>
</dbReference>
<dbReference type="SMART" id="SM00034">
    <property type="entry name" value="CLECT"/>
    <property type="match status" value="3"/>
</dbReference>
<evidence type="ECO:0000256" key="2">
    <source>
        <dbReference type="ARBA" id="ARBA00022723"/>
    </source>
</evidence>
<dbReference type="eggNOG" id="KOG4297">
    <property type="taxonomic scope" value="Eukaryota"/>
</dbReference>
<accession>C3ZTR3</accession>
<dbReference type="Pfam" id="PF00754">
    <property type="entry name" value="F5_F8_type_C"/>
    <property type="match status" value="1"/>
</dbReference>
<feature type="domain" description="C-type lectin" evidence="9">
    <location>
        <begin position="1163"/>
        <end position="1286"/>
    </location>
</feature>
<dbReference type="InterPro" id="IPR016186">
    <property type="entry name" value="C-type_lectin-like/link_sf"/>
</dbReference>
<evidence type="ECO:0000256" key="7">
    <source>
        <dbReference type="SAM" id="MobiDB-lite"/>
    </source>
</evidence>
<dbReference type="PROSITE" id="PS50070">
    <property type="entry name" value="KRINGLE_2"/>
    <property type="match status" value="1"/>
</dbReference>
<dbReference type="PROSITE" id="PS00615">
    <property type="entry name" value="C_TYPE_LECTIN_1"/>
    <property type="match status" value="2"/>
</dbReference>
<dbReference type="InterPro" id="IPR050801">
    <property type="entry name" value="Ca-Dep_Lectins_ImmuneDev"/>
</dbReference>
<evidence type="ECO:0000259" key="10">
    <source>
        <dbReference type="PROSITE" id="PS50070"/>
    </source>
</evidence>
<feature type="compositionally biased region" description="Acidic residues" evidence="7">
    <location>
        <begin position="832"/>
        <end position="845"/>
    </location>
</feature>
<dbReference type="SMART" id="SM00409">
    <property type="entry name" value="IG"/>
    <property type="match status" value="1"/>
</dbReference>
<dbReference type="SUPFAM" id="SSF56436">
    <property type="entry name" value="C-type lectin-like"/>
    <property type="match status" value="3"/>
</dbReference>
<dbReference type="SMART" id="SM00607">
    <property type="entry name" value="FTP"/>
    <property type="match status" value="1"/>
</dbReference>
<dbReference type="Gene3D" id="2.40.20.10">
    <property type="entry name" value="Plasminogen Kringle 4"/>
    <property type="match status" value="1"/>
</dbReference>
<evidence type="ECO:0000256" key="5">
    <source>
        <dbReference type="ARBA" id="ARBA00023157"/>
    </source>
</evidence>
<dbReference type="InterPro" id="IPR000001">
    <property type="entry name" value="Kringle"/>
</dbReference>
<dbReference type="SMART" id="SM00231">
    <property type="entry name" value="FA58C"/>
    <property type="match status" value="1"/>
</dbReference>
<dbReference type="PROSITE" id="PS00021">
    <property type="entry name" value="KRINGLE_1"/>
    <property type="match status" value="1"/>
</dbReference>
<feature type="domain" description="C-type lectin" evidence="9">
    <location>
        <begin position="1778"/>
        <end position="1893"/>
    </location>
</feature>
<dbReference type="InterPro" id="IPR038178">
    <property type="entry name" value="Kringle_sf"/>
</dbReference>
<protein>
    <submittedName>
        <fullName evidence="13">Uncharacterized protein</fullName>
    </submittedName>
</protein>
<keyword evidence="5 6" id="KW-1015">Disulfide bond</keyword>
<dbReference type="InterPro" id="IPR007110">
    <property type="entry name" value="Ig-like_dom"/>
</dbReference>
<feature type="region of interest" description="Disordered" evidence="7">
    <location>
        <begin position="592"/>
        <end position="622"/>
    </location>
</feature>
<keyword evidence="4" id="KW-0106">Calcium</keyword>
<feature type="domain" description="GON" evidence="12">
    <location>
        <begin position="1446"/>
        <end position="1561"/>
    </location>
</feature>
<keyword evidence="3" id="KW-0732">Signal</keyword>
<dbReference type="InterPro" id="IPR008979">
    <property type="entry name" value="Galactose-bd-like_sf"/>
</dbReference>
<dbReference type="InterPro" id="IPR006585">
    <property type="entry name" value="FTP1"/>
</dbReference>
<dbReference type="PROSITE" id="PS51046">
    <property type="entry name" value="GON"/>
    <property type="match status" value="1"/>
</dbReference>
<dbReference type="Pfam" id="PF08685">
    <property type="entry name" value="GON"/>
    <property type="match status" value="1"/>
</dbReference>
<dbReference type="InterPro" id="IPR003599">
    <property type="entry name" value="Ig_sub"/>
</dbReference>
<dbReference type="InterPro" id="IPR012314">
    <property type="entry name" value="Pept_M12B_GON-ADAMTSs"/>
</dbReference>
<dbReference type="InterPro" id="IPR057774">
    <property type="entry name" value="D8C_UMOD/GP2/OIT3-like"/>
</dbReference>
<dbReference type="InterPro" id="IPR013106">
    <property type="entry name" value="Ig_V-set"/>
</dbReference>
<dbReference type="eggNOG" id="KOG2649">
    <property type="taxonomic scope" value="Eukaryota"/>
</dbReference>
<feature type="region of interest" description="Disordered" evidence="7">
    <location>
        <begin position="315"/>
        <end position="344"/>
    </location>
</feature>
<feature type="disulfide bond" evidence="6">
    <location>
        <begin position="1740"/>
        <end position="1763"/>
    </location>
</feature>
<organism>
    <name type="scientific">Branchiostoma floridae</name>
    <name type="common">Florida lancelet</name>
    <name type="synonym">Amphioxus</name>
    <dbReference type="NCBI Taxonomy" id="7739"/>
    <lineage>
        <taxon>Eukaryota</taxon>
        <taxon>Metazoa</taxon>
        <taxon>Chordata</taxon>
        <taxon>Cephalochordata</taxon>
        <taxon>Leptocardii</taxon>
        <taxon>Amphioxiformes</taxon>
        <taxon>Branchiostomatidae</taxon>
        <taxon>Branchiostoma</taxon>
    </lineage>
</organism>
<evidence type="ECO:0000313" key="13">
    <source>
        <dbReference type="EMBL" id="EEN44061.1"/>
    </source>
</evidence>
<dbReference type="InterPro" id="IPR000421">
    <property type="entry name" value="FA58C"/>
</dbReference>
<dbReference type="PROSITE" id="PS50041">
    <property type="entry name" value="C_TYPE_LECTIN_2"/>
    <property type="match status" value="3"/>
</dbReference>
<dbReference type="PANTHER" id="PTHR22801">
    <property type="entry name" value="LITHOSTATHINE"/>
    <property type="match status" value="1"/>
</dbReference>
<dbReference type="Pfam" id="PF22633">
    <property type="entry name" value="F5_F8_type_C_2"/>
    <property type="match status" value="1"/>
</dbReference>
<feature type="domain" description="Ig-like" evidence="11">
    <location>
        <begin position="1900"/>
        <end position="2013"/>
    </location>
</feature>
<feature type="disulfide bond" evidence="6">
    <location>
        <begin position="1691"/>
        <end position="1768"/>
    </location>
</feature>
<dbReference type="Pfam" id="PF00051">
    <property type="entry name" value="Kringle"/>
    <property type="match status" value="1"/>
</dbReference>
<dbReference type="Pfam" id="PF00059">
    <property type="entry name" value="Lectin_C"/>
    <property type="match status" value="3"/>
</dbReference>
<dbReference type="Gene3D" id="2.60.40.10">
    <property type="entry name" value="Immunoglobulins"/>
    <property type="match status" value="1"/>
</dbReference>
<sequence length="2072" mass="231045">MPVDILSDDEDDMGPGEPYIEDAPTTESPDDAEDVGSGAPQTPEREAGTYLVHYKGWNYFKVPVIGEMTSANVQAACEAAGYVTPCSGDRDCMHSSSECVLTGLEDCNNPMKEVSQELCGTKPYGCPKLQGVYQYMNTWKDGAACGVELRDWCAIGSGWENRYAFCATDRNVTTTASQATTATPTKEPRNCCGKILRQAKEVVDQSSGFRVPDGWTMCYIDERDTDHHLTKCRDLLQGIPGYEDAEQLLAAGGNFGCWHGTTGDSPGPAFATNNVIENSCKDGVQQKTPLNSWNVRTTTLGVCIKGITCDGAPETTFPPPTPVVSDDLLTEDEDDVGSGEQDNKEREASYLVHYKGWNYYKVPVIGKMTSANVKAACEAAGYVTPCTGGSDCQYSSSECVLTGLKHCGHPMTEVSQELCGTTPTECAQMQGVYQYMNTWSKGAACGVDSTWCAVGSKWEDRYALCAGNCCGKILRQVTEVVDQSSDYRVPDGWTMCYIDERDTAHHKTPCRDLLQGIPGYENGKELLAAGGTFGCWHGTTGDSPGPAFATNNVIENSCKDGVQQETRLHSWNVRTTTLGVCIKGLICDGAPQRTVPPSTPSIPDERRSDNEDDVGSGELDDKITRKNLALGKRTKQSSFWDAGYSQNAVDGDRSTNWYSGSCTHTEASLRDNVWDVGTTNPWWYVDLGSSYPIGKVVIVNRRSPKDSVTSRINPFEIRIGNSKDVTANPKCESRHVFPADEDVMEVSCGGIQGRYVGIRLPGENRILTLCEVEVYAADDTPQSSPTMIPAISDGSLGDDEDEVGSGEPYDKGEGPQTTMPSTTTIPTPTEDPASDDDDDDADSGEVEGSVYSNDNRLACEKHYVLNDPWRSVRTHRERGHRCDQKTMIKENLWFRFVGEGGTMIPTQRPPATHRCSTHAPVWMKGNHPTVEQGVVRRKVCAFWEEEECHWSWHINVLACPGGYYVYKLPKPKICYLAYCTTDEDIEGSGEPDGSGDLGYTKRGDTQYKIYTEEKTYDAAKQTCAADGGHLVDIETEAVYIFLLGMIRDVDVIKDYWIGLNDQADEQRWTWSDGKLLKDGGFTKWAPGEPNNNEGIQDCGQLWAYKNFQWDDDRCSYKKYFICQIGPGEAYDGDDIIFKGSGEEPLPTQENINGCPENNIVVLPSGKKYVASDDTRTYEDAQTECRRQGGIVAIPRNDDEQRNLVFLKNCVSRENQFWLGVRWTSSVGWVGGKGSPLGDYTTWAPGEPNDRYNGYRCSHIVYGNKEGDRRNNWADAYCNSFYNYVCEIENAPSWSASSQFDSRHSPDCADINSRETSDKAGAWAAATNNQDQWLMRDLGEVKAVTGVITKGRDYSPDWPYGPHDQYVTSYVISFGVKDGDETFYTNENNDISVFTGNSDRNAEVYNDFREYSGPIMARYIKIHPRTWHQHISMRMKIVTSDIVPNVNASSCSEVKSTNPASKDGEYTLHPFSTCQDISLRVYCHNMASKEPEEFLTLPSGPESNFANIYADRLRDNYGSRCNGPLQDPYSNRAGTTKFNKIRIKFENSRVKVIRDDYTFASTDDVHWVMEERYPGYISINDMFVSKDRTAASARCGGWCGHCWPVDKNLILSHPQCDSNSQRSKANDKVDVVKNVYQGCFKDGKRRRLPEALLISMDMTADVCVKHCRQEGYSYAVEPTVDVKLSSEGPHECQTSDGASYRGTVAVTRSGRTCQRWDQQIPHEHTRTSDNYPSSGLVENYCRNPDETAGVWCYTTDPNKRWDFCDVAVCVCPVPGYIRLRGACYKFFAEPKTYDEARRRCAEDGGLLAMPKGRATNRFFTNHHLGSSWVGLTDINREGRWVYEDGQLLKSSGYSNWARGEPNDADGIEDCAEFTPTRAFWNDAPCNSSKPFTCQIASLSTPRVTTEGRLTVLKTSNVTLKCRLKMRRRNINHRINWYRIGENGTQGAPLLTYIDRHAFYNYKRTAELRLAGRLEAVDDHVSLRILNVKVEDSGTYRCEVILASQQRAYADVNMTILGTNVQLKRKKDHIIIDKAIPTEMARSVDQHDHPGDLLTSIRRELEVGFNMSVRCSLI</sequence>
<gene>
    <name evidence="13" type="ORF">BRAFLDRAFT_83031</name>
</gene>
<feature type="compositionally biased region" description="Low complexity" evidence="7">
    <location>
        <begin position="815"/>
        <end position="831"/>
    </location>
</feature>
<feature type="domain" description="F5/8 type C" evidence="8">
    <location>
        <begin position="611"/>
        <end position="777"/>
    </location>
</feature>
<dbReference type="Gene3D" id="3.10.100.10">
    <property type="entry name" value="Mannose-Binding Protein A, subunit A"/>
    <property type="match status" value="3"/>
</dbReference>
<reference evidence="13" key="1">
    <citation type="journal article" date="2008" name="Nature">
        <title>The amphioxus genome and the evolution of the chordate karyotype.</title>
        <authorList>
            <consortium name="US DOE Joint Genome Institute (JGI-PGF)"/>
            <person name="Putnam N.H."/>
            <person name="Butts T."/>
            <person name="Ferrier D.E.K."/>
            <person name="Furlong R.F."/>
            <person name="Hellsten U."/>
            <person name="Kawashima T."/>
            <person name="Robinson-Rechavi M."/>
            <person name="Shoguchi E."/>
            <person name="Terry A."/>
            <person name="Yu J.-K."/>
            <person name="Benito-Gutierrez E.L."/>
            <person name="Dubchak I."/>
            <person name="Garcia-Fernandez J."/>
            <person name="Gibson-Brown J.J."/>
            <person name="Grigoriev I.V."/>
            <person name="Horton A.C."/>
            <person name="de Jong P.J."/>
            <person name="Jurka J."/>
            <person name="Kapitonov V.V."/>
            <person name="Kohara Y."/>
            <person name="Kuroki Y."/>
            <person name="Lindquist E."/>
            <person name="Lucas S."/>
            <person name="Osoegawa K."/>
            <person name="Pennacchio L.A."/>
            <person name="Salamov A.A."/>
            <person name="Satou Y."/>
            <person name="Sauka-Spengler T."/>
            <person name="Schmutz J."/>
            <person name="Shin-I T."/>
            <person name="Toyoda A."/>
            <person name="Bronner-Fraser M."/>
            <person name="Fujiyama A."/>
            <person name="Holland L.Z."/>
            <person name="Holland P.W.H."/>
            <person name="Satoh N."/>
            <person name="Rokhsar D.S."/>
        </authorList>
    </citation>
    <scope>NUCLEOTIDE SEQUENCE [LARGE SCALE GENOMIC DNA]</scope>
    <source>
        <strain evidence="13">S238N-H82</strain>
        <tissue evidence="13">Testes</tissue>
    </source>
</reference>
<dbReference type="PANTHER" id="PTHR22801:SF63">
    <property type="entry name" value="C-TYPE LECTIN DOMAIN-CONTAINING PROTEIN"/>
    <property type="match status" value="1"/>
</dbReference>
<dbReference type="SUPFAM" id="SSF49785">
    <property type="entry name" value="Galactose-binding domain-like"/>
    <property type="match status" value="2"/>
</dbReference>
<feature type="domain" description="Kringle" evidence="10">
    <location>
        <begin position="1690"/>
        <end position="1768"/>
    </location>
</feature>
<dbReference type="InterPro" id="IPR001304">
    <property type="entry name" value="C-type_lectin-like"/>
</dbReference>
<dbReference type="SMART" id="SM00130">
    <property type="entry name" value="KR"/>
    <property type="match status" value="1"/>
</dbReference>
<dbReference type="CDD" id="cd00037">
    <property type="entry name" value="CLECT"/>
    <property type="match status" value="2"/>
</dbReference>
<feature type="region of interest" description="Disordered" evidence="7">
    <location>
        <begin position="780"/>
        <end position="851"/>
    </location>
</feature>
<dbReference type="InterPro" id="IPR018056">
    <property type="entry name" value="Kringle_CS"/>
</dbReference>
<dbReference type="GO" id="GO:0004222">
    <property type="term" value="F:metalloendopeptidase activity"/>
    <property type="evidence" value="ECO:0007669"/>
    <property type="project" value="InterPro"/>
</dbReference>
<dbReference type="Pfam" id="PF23283">
    <property type="entry name" value="D8C_UMOD"/>
    <property type="match status" value="1"/>
</dbReference>
<dbReference type="EMBL" id="GG666679">
    <property type="protein sequence ID" value="EEN44061.1"/>
    <property type="molecule type" value="Genomic_DNA"/>
</dbReference>
<dbReference type="InParanoid" id="C3ZTR3"/>
<dbReference type="SUPFAM" id="SSF48726">
    <property type="entry name" value="Immunoglobulin"/>
    <property type="match status" value="1"/>
</dbReference>
<name>C3ZTR3_BRAFL</name>
<dbReference type="SMART" id="SM00406">
    <property type="entry name" value="IGv"/>
    <property type="match status" value="1"/>
</dbReference>
<evidence type="ECO:0000259" key="11">
    <source>
        <dbReference type="PROSITE" id="PS50835"/>
    </source>
</evidence>
<dbReference type="InterPro" id="IPR018378">
    <property type="entry name" value="C-type_lectin_CS"/>
</dbReference>
<keyword evidence="2" id="KW-0479">Metal-binding</keyword>
<dbReference type="InterPro" id="IPR016187">
    <property type="entry name" value="CTDL_fold"/>
</dbReference>
<proteinExistence type="predicted"/>
<dbReference type="InterPro" id="IPR036179">
    <property type="entry name" value="Ig-like_dom_sf"/>
</dbReference>
<dbReference type="PROSITE" id="PS50835">
    <property type="entry name" value="IG_LIKE"/>
    <property type="match status" value="1"/>
</dbReference>
<dbReference type="PROSITE" id="PS50022">
    <property type="entry name" value="FA58C_3"/>
    <property type="match status" value="2"/>
</dbReference>
<feature type="compositionally biased region" description="Acidic residues" evidence="7">
    <location>
        <begin position="328"/>
        <end position="337"/>
    </location>
</feature>
<feature type="disulfide bond" evidence="6">
    <location>
        <begin position="1712"/>
        <end position="1751"/>
    </location>
</feature>
<dbReference type="PRINTS" id="PR00018">
    <property type="entry name" value="KRINGLE"/>
</dbReference>
<dbReference type="SUPFAM" id="SSF57440">
    <property type="entry name" value="Kringle-like"/>
    <property type="match status" value="1"/>
</dbReference>